<dbReference type="KEGG" id="tva:4756634"/>
<keyword evidence="2" id="KW-0472">Membrane</keyword>
<name>A2F8D0_TRIV3</name>
<evidence type="ECO:0000313" key="3">
    <source>
        <dbReference type="EMBL" id="EAX98832.1"/>
    </source>
</evidence>
<sequence length="364" mass="40895">MTATPYSKYYPGQEAVPQFLTEHTSFSTESRNIYVHASTFEGISNDGSGGAIFSSLRIAIVLCKFVNCHSNIQGGAFAIFPGGELYCTQCIALGCNTKGATRNDRDGFSKGEFFYSRVKNYNSINHASEISISTCSDEFSHSCQRPLYFINGKVTAKLINASNCRVGWCSCMEIAYGIIQDCKYIKVDSCESWQVVMEFEVTAGSISYVTITKCNTLDTKESYRLIISRASNIIFEYISIINCNLAVRQLYAKFDDAQLNLNNYYIQNDISLEGVITQNKLGSQTEFVTKFFDDNEREKLINFPPDNFTILMICLIAVLIIALVAVSVLTHDRSAPETNFMTEHASENRSFGHESNEQIRRRLF</sequence>
<keyword evidence="2" id="KW-0812">Transmembrane</keyword>
<evidence type="ECO:0000256" key="2">
    <source>
        <dbReference type="SAM" id="Phobius"/>
    </source>
</evidence>
<feature type="region of interest" description="Disordered" evidence="1">
    <location>
        <begin position="340"/>
        <end position="364"/>
    </location>
</feature>
<dbReference type="EMBL" id="DS113660">
    <property type="protein sequence ID" value="EAX98832.1"/>
    <property type="molecule type" value="Genomic_DNA"/>
</dbReference>
<protein>
    <submittedName>
        <fullName evidence="3">Uncharacterized protein</fullName>
    </submittedName>
</protein>
<feature type="compositionally biased region" description="Basic and acidic residues" evidence="1">
    <location>
        <begin position="344"/>
        <end position="364"/>
    </location>
</feature>
<proteinExistence type="predicted"/>
<reference evidence="3" key="2">
    <citation type="journal article" date="2007" name="Science">
        <title>Draft genome sequence of the sexually transmitted pathogen Trichomonas vaginalis.</title>
        <authorList>
            <person name="Carlton J.M."/>
            <person name="Hirt R.P."/>
            <person name="Silva J.C."/>
            <person name="Delcher A.L."/>
            <person name="Schatz M."/>
            <person name="Zhao Q."/>
            <person name="Wortman J.R."/>
            <person name="Bidwell S.L."/>
            <person name="Alsmark U.C.M."/>
            <person name="Besteiro S."/>
            <person name="Sicheritz-Ponten T."/>
            <person name="Noel C.J."/>
            <person name="Dacks J.B."/>
            <person name="Foster P.G."/>
            <person name="Simillion C."/>
            <person name="Van de Peer Y."/>
            <person name="Miranda-Saavedra D."/>
            <person name="Barton G.J."/>
            <person name="Westrop G.D."/>
            <person name="Mueller S."/>
            <person name="Dessi D."/>
            <person name="Fiori P.L."/>
            <person name="Ren Q."/>
            <person name="Paulsen I."/>
            <person name="Zhang H."/>
            <person name="Bastida-Corcuera F.D."/>
            <person name="Simoes-Barbosa A."/>
            <person name="Brown M.T."/>
            <person name="Hayes R.D."/>
            <person name="Mukherjee M."/>
            <person name="Okumura C.Y."/>
            <person name="Schneider R."/>
            <person name="Smith A.J."/>
            <person name="Vanacova S."/>
            <person name="Villalvazo M."/>
            <person name="Haas B.J."/>
            <person name="Pertea M."/>
            <person name="Feldblyum T.V."/>
            <person name="Utterback T.R."/>
            <person name="Shu C.L."/>
            <person name="Osoegawa K."/>
            <person name="de Jong P.J."/>
            <person name="Hrdy I."/>
            <person name="Horvathova L."/>
            <person name="Zubacova Z."/>
            <person name="Dolezal P."/>
            <person name="Malik S.B."/>
            <person name="Logsdon J.M. Jr."/>
            <person name="Henze K."/>
            <person name="Gupta A."/>
            <person name="Wang C.C."/>
            <person name="Dunne R.L."/>
            <person name="Upcroft J.A."/>
            <person name="Upcroft P."/>
            <person name="White O."/>
            <person name="Salzberg S.L."/>
            <person name="Tang P."/>
            <person name="Chiu C.-H."/>
            <person name="Lee Y.-S."/>
            <person name="Embley T.M."/>
            <person name="Coombs G.H."/>
            <person name="Mottram J.C."/>
            <person name="Tachezy J."/>
            <person name="Fraser-Liggett C.M."/>
            <person name="Johnson P.J."/>
        </authorList>
    </citation>
    <scope>NUCLEOTIDE SEQUENCE [LARGE SCALE GENOMIC DNA]</scope>
    <source>
        <strain evidence="3">G3</strain>
    </source>
</reference>
<dbReference type="VEuPathDB" id="TrichDB:TVAGG3_0365610"/>
<reference evidence="3" key="1">
    <citation type="submission" date="2006-10" db="EMBL/GenBank/DDBJ databases">
        <authorList>
            <person name="Amadeo P."/>
            <person name="Zhao Q."/>
            <person name="Wortman J."/>
            <person name="Fraser-Liggett C."/>
            <person name="Carlton J."/>
        </authorList>
    </citation>
    <scope>NUCLEOTIDE SEQUENCE</scope>
    <source>
        <strain evidence="3">G3</strain>
    </source>
</reference>
<dbReference type="RefSeq" id="XP_001311762.1">
    <property type="nucleotide sequence ID" value="XM_001311761.1"/>
</dbReference>
<organism evidence="3 4">
    <name type="scientific">Trichomonas vaginalis (strain ATCC PRA-98 / G3)</name>
    <dbReference type="NCBI Taxonomy" id="412133"/>
    <lineage>
        <taxon>Eukaryota</taxon>
        <taxon>Metamonada</taxon>
        <taxon>Parabasalia</taxon>
        <taxon>Trichomonadida</taxon>
        <taxon>Trichomonadidae</taxon>
        <taxon>Trichomonas</taxon>
    </lineage>
</organism>
<evidence type="ECO:0000256" key="1">
    <source>
        <dbReference type="SAM" id="MobiDB-lite"/>
    </source>
</evidence>
<keyword evidence="4" id="KW-1185">Reference proteome</keyword>
<dbReference type="VEuPathDB" id="TrichDB:TVAG_409700"/>
<dbReference type="InParanoid" id="A2F8D0"/>
<dbReference type="Proteomes" id="UP000001542">
    <property type="component" value="Unassembled WGS sequence"/>
</dbReference>
<gene>
    <name evidence="3" type="ORF">TVAG_409700</name>
</gene>
<keyword evidence="2" id="KW-1133">Transmembrane helix</keyword>
<accession>A2F8D0</accession>
<feature type="transmembrane region" description="Helical" evidence="2">
    <location>
        <begin position="308"/>
        <end position="329"/>
    </location>
</feature>
<dbReference type="AlphaFoldDB" id="A2F8D0"/>
<evidence type="ECO:0000313" key="4">
    <source>
        <dbReference type="Proteomes" id="UP000001542"/>
    </source>
</evidence>